<evidence type="ECO:0000259" key="5">
    <source>
        <dbReference type="PROSITE" id="PS50893"/>
    </source>
</evidence>
<accession>A0A7R6PF34</accession>
<dbReference type="FunFam" id="3.40.50.300:FF:000134">
    <property type="entry name" value="Iron-enterobactin ABC transporter ATP-binding protein"/>
    <property type="match status" value="1"/>
</dbReference>
<dbReference type="CDD" id="cd03235">
    <property type="entry name" value="ABC_Metallic_Cations"/>
    <property type="match status" value="1"/>
</dbReference>
<dbReference type="PANTHER" id="PTHR42734:SF17">
    <property type="entry name" value="METAL TRANSPORT SYSTEM ATP-BINDING PROTEIN TM_0124-RELATED"/>
    <property type="match status" value="1"/>
</dbReference>
<dbReference type="InterPro" id="IPR003439">
    <property type="entry name" value="ABC_transporter-like_ATP-bd"/>
</dbReference>
<dbReference type="Gene3D" id="3.40.50.300">
    <property type="entry name" value="P-loop containing nucleotide triphosphate hydrolases"/>
    <property type="match status" value="1"/>
</dbReference>
<dbReference type="Pfam" id="PF00005">
    <property type="entry name" value="ABC_tran"/>
    <property type="match status" value="1"/>
</dbReference>
<dbReference type="SUPFAM" id="SSF52540">
    <property type="entry name" value="P-loop containing nucleoside triphosphate hydrolases"/>
    <property type="match status" value="1"/>
</dbReference>
<evidence type="ECO:0000256" key="3">
    <source>
        <dbReference type="ARBA" id="ARBA00022741"/>
    </source>
</evidence>
<comment type="similarity">
    <text evidence="1">Belongs to the ABC transporter superfamily.</text>
</comment>
<dbReference type="PANTHER" id="PTHR42734">
    <property type="entry name" value="METAL TRANSPORT SYSTEM ATP-BINDING PROTEIN TM_0124-RELATED"/>
    <property type="match status" value="1"/>
</dbReference>
<keyword evidence="3" id="KW-0547">Nucleotide-binding</keyword>
<dbReference type="InterPro" id="IPR050153">
    <property type="entry name" value="Metal_Ion_Import_ABC"/>
</dbReference>
<dbReference type="RefSeq" id="WP_201328909.1">
    <property type="nucleotide sequence ID" value="NZ_AP017470.1"/>
</dbReference>
<dbReference type="Proteomes" id="UP000595564">
    <property type="component" value="Chromosome"/>
</dbReference>
<evidence type="ECO:0000313" key="7">
    <source>
        <dbReference type="Proteomes" id="UP000595564"/>
    </source>
</evidence>
<dbReference type="InterPro" id="IPR017871">
    <property type="entry name" value="ABC_transporter-like_CS"/>
</dbReference>
<dbReference type="PROSITE" id="PS50893">
    <property type="entry name" value="ABC_TRANSPORTER_2"/>
    <property type="match status" value="1"/>
</dbReference>
<dbReference type="AlphaFoldDB" id="A0A7R6PF34"/>
<feature type="domain" description="ABC transporter" evidence="5">
    <location>
        <begin position="6"/>
        <end position="240"/>
    </location>
</feature>
<dbReference type="SMART" id="SM00382">
    <property type="entry name" value="AAA"/>
    <property type="match status" value="1"/>
</dbReference>
<keyword evidence="4 6" id="KW-0067">ATP-binding</keyword>
<evidence type="ECO:0000256" key="1">
    <source>
        <dbReference type="ARBA" id="ARBA00005417"/>
    </source>
</evidence>
<proteinExistence type="inferred from homology"/>
<dbReference type="GO" id="GO:0016887">
    <property type="term" value="F:ATP hydrolysis activity"/>
    <property type="evidence" value="ECO:0007669"/>
    <property type="project" value="InterPro"/>
</dbReference>
<keyword evidence="2" id="KW-0813">Transport</keyword>
<dbReference type="InterPro" id="IPR027417">
    <property type="entry name" value="P-loop_NTPase"/>
</dbReference>
<dbReference type="InterPro" id="IPR003593">
    <property type="entry name" value="AAA+_ATPase"/>
</dbReference>
<sequence length="258" mass="28960">MSLPYIFIEDLEVKYGNKVVLEDIFLKVEKGEIVSIVGPNGGGKTTLLKVILGLKDYSKGTIKVLGKNPKEVDKKEIGYLPQREETAKNFPISVFETVLMGRYPKIGLFRKPGEKDKEIALESLKLVKMDHLKDENINKLSGGQRQRVFIARALAMEPKILILDEPSTGLDIVAQEDFYKILVEIRNKKEMSIIMVSHDIGVVSTFVDKIACLNKTIHYHGKSGTPIPKDVLEKVFGSNIQILVHDPHCKGCHRGEHD</sequence>
<dbReference type="KEGG" id="thyd:TTHT_1014"/>
<reference evidence="6 7" key="1">
    <citation type="journal article" date="2012" name="Extremophiles">
        <title>Thermotomaculum hydrothermale gen. nov., sp. nov., a novel heterotrophic thermophile within the phylum Acidobacteria from a deep-sea hydrothermal vent chimney in the Southern Okinawa Trough.</title>
        <authorList>
            <person name="Izumi H."/>
            <person name="Nunoura T."/>
            <person name="Miyazaki M."/>
            <person name="Mino S."/>
            <person name="Toki T."/>
            <person name="Takai K."/>
            <person name="Sako Y."/>
            <person name="Sawabe T."/>
            <person name="Nakagawa S."/>
        </authorList>
    </citation>
    <scope>NUCLEOTIDE SEQUENCE [LARGE SCALE GENOMIC DNA]</scope>
    <source>
        <strain evidence="6 7">AC55</strain>
    </source>
</reference>
<name>A0A7R6PF34_9BACT</name>
<gene>
    <name evidence="6" type="primary">znuC</name>
    <name evidence="6" type="ORF">TTHT_1014</name>
</gene>
<protein>
    <submittedName>
        <fullName evidence="6">Zinc transport system ATP-binding protein</fullName>
    </submittedName>
</protein>
<dbReference type="EMBL" id="AP017470">
    <property type="protein sequence ID" value="BBB32554.1"/>
    <property type="molecule type" value="Genomic_DNA"/>
</dbReference>
<organism evidence="6 7">
    <name type="scientific">Thermotomaculum hydrothermale</name>
    <dbReference type="NCBI Taxonomy" id="981385"/>
    <lineage>
        <taxon>Bacteria</taxon>
        <taxon>Pseudomonadati</taxon>
        <taxon>Acidobacteriota</taxon>
        <taxon>Holophagae</taxon>
        <taxon>Thermotomaculales</taxon>
        <taxon>Thermotomaculaceae</taxon>
        <taxon>Thermotomaculum</taxon>
    </lineage>
</organism>
<evidence type="ECO:0000256" key="2">
    <source>
        <dbReference type="ARBA" id="ARBA00022448"/>
    </source>
</evidence>
<evidence type="ECO:0000313" key="6">
    <source>
        <dbReference type="EMBL" id="BBB32554.1"/>
    </source>
</evidence>
<dbReference type="PROSITE" id="PS00211">
    <property type="entry name" value="ABC_TRANSPORTER_1"/>
    <property type="match status" value="1"/>
</dbReference>
<dbReference type="GO" id="GO:0005524">
    <property type="term" value="F:ATP binding"/>
    <property type="evidence" value="ECO:0007669"/>
    <property type="project" value="UniProtKB-KW"/>
</dbReference>
<keyword evidence="7" id="KW-1185">Reference proteome</keyword>
<evidence type="ECO:0000256" key="4">
    <source>
        <dbReference type="ARBA" id="ARBA00022840"/>
    </source>
</evidence>